<name>A0ABV0YZV7_9TELE</name>
<accession>A0ABV0YZV7</accession>
<evidence type="ECO:0000313" key="1">
    <source>
        <dbReference type="EMBL" id="MEQ2298818.1"/>
    </source>
</evidence>
<protein>
    <submittedName>
        <fullName evidence="1">Uncharacterized protein</fullName>
    </submittedName>
</protein>
<proteinExistence type="predicted"/>
<sequence>MPNAVFGGNVTLPITLSTSSPQWRQQDAVGMFFFSRHRKLVRIDWKMREAKYRAILEENLLQSGKHFKLLGVYLSAGTSHTSSHQRRSRLVAPDPHALECTNLSSGSSRVTGHCVHPVSSSGDQVGLLELR</sequence>
<dbReference type="EMBL" id="JAHRIP010047531">
    <property type="protein sequence ID" value="MEQ2298818.1"/>
    <property type="molecule type" value="Genomic_DNA"/>
</dbReference>
<evidence type="ECO:0000313" key="2">
    <source>
        <dbReference type="Proteomes" id="UP001469553"/>
    </source>
</evidence>
<comment type="caution">
    <text evidence="1">The sequence shown here is derived from an EMBL/GenBank/DDBJ whole genome shotgun (WGS) entry which is preliminary data.</text>
</comment>
<organism evidence="1 2">
    <name type="scientific">Ameca splendens</name>
    <dbReference type="NCBI Taxonomy" id="208324"/>
    <lineage>
        <taxon>Eukaryota</taxon>
        <taxon>Metazoa</taxon>
        <taxon>Chordata</taxon>
        <taxon>Craniata</taxon>
        <taxon>Vertebrata</taxon>
        <taxon>Euteleostomi</taxon>
        <taxon>Actinopterygii</taxon>
        <taxon>Neopterygii</taxon>
        <taxon>Teleostei</taxon>
        <taxon>Neoteleostei</taxon>
        <taxon>Acanthomorphata</taxon>
        <taxon>Ovalentaria</taxon>
        <taxon>Atherinomorphae</taxon>
        <taxon>Cyprinodontiformes</taxon>
        <taxon>Goodeidae</taxon>
        <taxon>Ameca</taxon>
    </lineage>
</organism>
<gene>
    <name evidence="1" type="ORF">AMECASPLE_009178</name>
</gene>
<dbReference type="Proteomes" id="UP001469553">
    <property type="component" value="Unassembled WGS sequence"/>
</dbReference>
<keyword evidence="2" id="KW-1185">Reference proteome</keyword>
<reference evidence="1 2" key="1">
    <citation type="submission" date="2021-06" db="EMBL/GenBank/DDBJ databases">
        <authorList>
            <person name="Palmer J.M."/>
        </authorList>
    </citation>
    <scope>NUCLEOTIDE SEQUENCE [LARGE SCALE GENOMIC DNA]</scope>
    <source>
        <strain evidence="1 2">AS_MEX2019</strain>
        <tissue evidence="1">Muscle</tissue>
    </source>
</reference>